<feature type="region of interest" description="Disordered" evidence="1">
    <location>
        <begin position="144"/>
        <end position="167"/>
    </location>
</feature>
<evidence type="ECO:0000256" key="1">
    <source>
        <dbReference type="SAM" id="MobiDB-lite"/>
    </source>
</evidence>
<evidence type="ECO:0000313" key="2">
    <source>
        <dbReference type="EMBL" id="KAF8389935.1"/>
    </source>
</evidence>
<name>A0A834YL15_TETSI</name>
<gene>
    <name evidence="2" type="ORF">HHK36_024454</name>
</gene>
<dbReference type="OMA" id="ATIDEVC"/>
<evidence type="ECO:0000313" key="3">
    <source>
        <dbReference type="Proteomes" id="UP000655225"/>
    </source>
</evidence>
<dbReference type="AlphaFoldDB" id="A0A834YL15"/>
<accession>A0A834YL15</accession>
<feature type="compositionally biased region" description="Low complexity" evidence="1">
    <location>
        <begin position="389"/>
        <end position="400"/>
    </location>
</feature>
<feature type="region of interest" description="Disordered" evidence="1">
    <location>
        <begin position="326"/>
        <end position="348"/>
    </location>
</feature>
<dbReference type="EMBL" id="JABCRI010000018">
    <property type="protein sequence ID" value="KAF8389935.1"/>
    <property type="molecule type" value="Genomic_DNA"/>
</dbReference>
<dbReference type="PANTHER" id="PTHR33673:SF3">
    <property type="entry name" value="SUPPRESSOR SRP40-LIKE PROTEIN"/>
    <property type="match status" value="1"/>
</dbReference>
<dbReference type="OrthoDB" id="676141at2759"/>
<sequence>MVRSPLGIYKDLLPESSQDSSNICYALINAIKFLEEDTVGKSARHVDHQSTQGNGRTADQRNLRVFDDSSECLLDVSVANCDSYCSVDKMAKLCCLCCVAASIPLKPESDQINSVMESGHGSGSSGNLMAHPDATIDEVCLLAPEKNSGSSSSPSSSSSSSSSDSSLEDFFQVDADELSKSTAETSGSPILDDDVQSALEDGEKDVPSDSSPKYELSDHGSPGPGSPEVSFLIPDFSLHNGSAIQSPMQSPPIQVMGRSGDLDSYRIPSSVFARSKSTTPLEWSVASNESLFSIHVGNNSFSGDQVFLLGRSGELGKSGELTKSGELINFSPRPPLETASSEIDERSADMGEGLDVTEAAAETMKDVLRATAKDRSKEQMPPVEGVHHSSSISNRSDGSGTSIQSFAFPMKFPALILCPERRNVHGHSATVLIVVGRSTTVRGQTAAVSGQTAAVLTVVGRSATVRTVAEEPASVLAYLPWEGGRSGSGKVDSEQHKSGLQTTGVTPHAARSKWCHCCSCCPLRC</sequence>
<keyword evidence="3" id="KW-1185">Reference proteome</keyword>
<feature type="compositionally biased region" description="Low complexity" evidence="1">
    <location>
        <begin position="148"/>
        <end position="165"/>
    </location>
</feature>
<proteinExistence type="predicted"/>
<protein>
    <submittedName>
        <fullName evidence="2">Uncharacterized protein</fullName>
    </submittedName>
</protein>
<feature type="region of interest" description="Disordered" evidence="1">
    <location>
        <begin position="372"/>
        <end position="400"/>
    </location>
</feature>
<comment type="caution">
    <text evidence="2">The sequence shown here is derived from an EMBL/GenBank/DDBJ whole genome shotgun (WGS) entry which is preliminary data.</text>
</comment>
<dbReference type="PANTHER" id="PTHR33673">
    <property type="entry name" value="SUPPRESSOR SRP40-LIKE PROTEIN"/>
    <property type="match status" value="1"/>
</dbReference>
<feature type="region of interest" description="Disordered" evidence="1">
    <location>
        <begin position="199"/>
        <end position="229"/>
    </location>
</feature>
<dbReference type="Proteomes" id="UP000655225">
    <property type="component" value="Unassembled WGS sequence"/>
</dbReference>
<organism evidence="2 3">
    <name type="scientific">Tetracentron sinense</name>
    <name type="common">Spur-leaf</name>
    <dbReference type="NCBI Taxonomy" id="13715"/>
    <lineage>
        <taxon>Eukaryota</taxon>
        <taxon>Viridiplantae</taxon>
        <taxon>Streptophyta</taxon>
        <taxon>Embryophyta</taxon>
        <taxon>Tracheophyta</taxon>
        <taxon>Spermatophyta</taxon>
        <taxon>Magnoliopsida</taxon>
        <taxon>Trochodendrales</taxon>
        <taxon>Trochodendraceae</taxon>
        <taxon>Tetracentron</taxon>
    </lineage>
</organism>
<reference evidence="2 3" key="1">
    <citation type="submission" date="2020-04" db="EMBL/GenBank/DDBJ databases">
        <title>Plant Genome Project.</title>
        <authorList>
            <person name="Zhang R.-G."/>
        </authorList>
    </citation>
    <scope>NUCLEOTIDE SEQUENCE [LARGE SCALE GENOMIC DNA]</scope>
    <source>
        <strain evidence="2">YNK0</strain>
        <tissue evidence="2">Leaf</tissue>
    </source>
</reference>